<dbReference type="EMBL" id="BQOL01000003">
    <property type="protein sequence ID" value="GKI20535.1"/>
    <property type="molecule type" value="Genomic_DNA"/>
</dbReference>
<accession>A0AA37KQY0</accession>
<keyword evidence="1" id="KW-0812">Transmembrane</keyword>
<comment type="caution">
    <text evidence="2">The sequence shown here is derived from an EMBL/GenBank/DDBJ whole genome shotgun (WGS) entry which is preliminary data.</text>
</comment>
<dbReference type="Proteomes" id="UP001055105">
    <property type="component" value="Unassembled WGS sequence"/>
</dbReference>
<protein>
    <submittedName>
        <fullName evidence="2">Uncharacterized protein</fullName>
    </submittedName>
</protein>
<reference evidence="2" key="1">
    <citation type="submission" date="2022-01" db="EMBL/GenBank/DDBJ databases">
        <title>Novel bile acid biosynthetic pathways are enriched in the microbiome of centenarians.</title>
        <authorList>
            <person name="Sato Y."/>
            <person name="Atarashi K."/>
            <person name="Plichta R.D."/>
            <person name="Arai Y."/>
            <person name="Sasajima S."/>
            <person name="Kearney M.S."/>
            <person name="Suda W."/>
            <person name="Takeshita K."/>
            <person name="Sasaki T."/>
            <person name="Okamoto S."/>
            <person name="Skelly N.A."/>
            <person name="Okamura Y."/>
            <person name="Vlamakis H."/>
            <person name="Li Y."/>
            <person name="Tanoue T."/>
            <person name="Takei H."/>
            <person name="Nittono H."/>
            <person name="Narushima S."/>
            <person name="Irie J."/>
            <person name="Itoh H."/>
            <person name="Moriya K."/>
            <person name="Sugiura Y."/>
            <person name="Suematsu M."/>
            <person name="Moritoki N."/>
            <person name="Shibata S."/>
            <person name="Littman R.D."/>
            <person name="Fischbach A.M."/>
            <person name="Uwamino Y."/>
            <person name="Inoue T."/>
            <person name="Honda A."/>
            <person name="Hattori M."/>
            <person name="Murai T."/>
            <person name="Xavier J.R."/>
            <person name="Hirose N."/>
            <person name="Honda K."/>
        </authorList>
    </citation>
    <scope>NUCLEOTIDE SEQUENCE</scope>
    <source>
        <strain evidence="2">CE91-St16</strain>
    </source>
</reference>
<dbReference type="AlphaFoldDB" id="A0AA37KQY0"/>
<evidence type="ECO:0000313" key="3">
    <source>
        <dbReference type="Proteomes" id="UP001055105"/>
    </source>
</evidence>
<dbReference type="RefSeq" id="WP_014775234.1">
    <property type="nucleotide sequence ID" value="NZ_AP025581.1"/>
</dbReference>
<keyword evidence="1" id="KW-0472">Membrane</keyword>
<evidence type="ECO:0000313" key="2">
    <source>
        <dbReference type="EMBL" id="GKI20535.1"/>
    </source>
</evidence>
<evidence type="ECO:0000256" key="1">
    <source>
        <dbReference type="SAM" id="Phobius"/>
    </source>
</evidence>
<sequence length="156" mass="17710">MKYFIRSLKYFVALCVLCAAIMALNRLSGFATLTLEETFYVMFHTTRGMMLPAVIVLLAAFYPKFGFVQRKVEGDVGENREQIVNAFKSAGFSLRTDEDGVMTFRADGLLRKLTLLGEDEIKVSQYGQWILLDGIRRGVARAGYKLDSYIQMTKHD</sequence>
<gene>
    <name evidence="2" type="ORF">CE91St16_34430</name>
</gene>
<name>A0AA37KQY0_9BACT</name>
<feature type="transmembrane region" description="Helical" evidence="1">
    <location>
        <begin position="39"/>
        <end position="62"/>
    </location>
</feature>
<keyword evidence="1" id="KW-1133">Transmembrane helix</keyword>
<organism evidence="2 3">
    <name type="scientific">Alistipes finegoldii</name>
    <dbReference type="NCBI Taxonomy" id="214856"/>
    <lineage>
        <taxon>Bacteria</taxon>
        <taxon>Pseudomonadati</taxon>
        <taxon>Bacteroidota</taxon>
        <taxon>Bacteroidia</taxon>
        <taxon>Bacteroidales</taxon>
        <taxon>Rikenellaceae</taxon>
        <taxon>Alistipes</taxon>
    </lineage>
</organism>
<proteinExistence type="predicted"/>